<keyword evidence="3" id="KW-1185">Reference proteome</keyword>
<dbReference type="RefSeq" id="XP_008472191.2">
    <property type="nucleotide sequence ID" value="XM_008473969.2"/>
</dbReference>
<dbReference type="KEGG" id="dci:103509360"/>
<feature type="compositionally biased region" description="Polar residues" evidence="1">
    <location>
        <begin position="909"/>
        <end position="930"/>
    </location>
</feature>
<accession>A0A1S3D178</accession>
<keyword evidence="2" id="KW-0732">Signal</keyword>
<feature type="region of interest" description="Disordered" evidence="1">
    <location>
        <begin position="788"/>
        <end position="818"/>
    </location>
</feature>
<feature type="compositionally biased region" description="Basic and acidic residues" evidence="1">
    <location>
        <begin position="896"/>
        <end position="908"/>
    </location>
</feature>
<name>A0A1S3D178_DIACI</name>
<dbReference type="RefSeq" id="XP_026679527.1">
    <property type="nucleotide sequence ID" value="XM_026823726.1"/>
</dbReference>
<dbReference type="Proteomes" id="UP000079169">
    <property type="component" value="Unplaced"/>
</dbReference>
<feature type="compositionally biased region" description="Polar residues" evidence="1">
    <location>
        <begin position="255"/>
        <end position="271"/>
    </location>
</feature>
<feature type="compositionally biased region" description="Basic and acidic residues" evidence="1">
    <location>
        <begin position="551"/>
        <end position="568"/>
    </location>
</feature>
<feature type="compositionally biased region" description="Basic and acidic residues" evidence="1">
    <location>
        <begin position="474"/>
        <end position="487"/>
    </location>
</feature>
<gene>
    <name evidence="4 5" type="primary">LOC103509360</name>
</gene>
<dbReference type="GeneID" id="103509360"/>
<feature type="compositionally biased region" description="Polar residues" evidence="1">
    <location>
        <begin position="331"/>
        <end position="345"/>
    </location>
</feature>
<feature type="compositionally biased region" description="Polar residues" evidence="1">
    <location>
        <begin position="613"/>
        <end position="625"/>
    </location>
</feature>
<feature type="compositionally biased region" description="Basic and acidic residues" evidence="1">
    <location>
        <begin position="349"/>
        <end position="379"/>
    </location>
</feature>
<feature type="compositionally biased region" description="Low complexity" evidence="1">
    <location>
        <begin position="961"/>
        <end position="971"/>
    </location>
</feature>
<feature type="region of interest" description="Disordered" evidence="1">
    <location>
        <begin position="507"/>
        <end position="526"/>
    </location>
</feature>
<proteinExistence type="predicted"/>
<evidence type="ECO:0000313" key="5">
    <source>
        <dbReference type="RefSeq" id="XP_026679527.1"/>
    </source>
</evidence>
<feature type="compositionally biased region" description="Basic and acidic residues" evidence="1">
    <location>
        <begin position="507"/>
        <end position="517"/>
    </location>
</feature>
<sequence>MQSKLFKFGIILVFYSISIYSESPPKSYEDLYRLIQHYKEVANTRKDTILKPKYIEVEHEHEIEFYHSYPDQHNQSTDHAKPSNGEHGQTNVHSHRHYHDNEQGVDDTNVYNHTFYNDSKVPGHPLYNGDGVDDTNVDNHPWGQVTHFNPLRHRYETNSLSEAKAIYNAMQHKHYCTDRETRIETTTSYVLGPPMYNSLLDSIYKVVMHKVYLDTHRFHTTEKPEYKDNSEPSKHDIEHHYYNIPMNWREEESNVTDSDQSPNRQGLTTGKTRSDHRDRTTEPYANKPNMDDEYFDHHRHRPTNKKPKANDKYGPKNENPIDESDRRKPLTRSNNNGNEQETITGKYQVVDKQRRTTEEYNPTDKRGTTTTRNHYDETNVKTPDSGTSDKNPSNEDGRNKEDTYPDSGGVKNEAEPPVYIIVYDPHDKDHDGTRVKNSRGTNPIEQVINQFTMRSHPKEIVTLKPQVIFEDPTDTQRRGHQPKEHTPGNESLDGKYSNNHSITENNLETKSEGDRGPKIHAHNSFNDNSVVLKMNFNVVDGKNKKPNCNDSKSDEQNGDAKARDDQTIRHNHIVKPNPAKPSNEDNISTECPCADNSQRTSSARDRNEEKGSAQFTSKRNQTQDDPSGKKRKLTHPKIDFKTRSLGNDPIVEPTDQKYPVTKNIAKEKSPVTISYGGNDPKAQSKTEKSNILNVARLTTVDILPNSTTTYELPPWIAAALYYIQRGMDIPEDLRAFIVMKENESKQTIDTQTPTTVRTSTTTKLTATSHFDPYWITQNSRLTTNNVHTTTSETPRKVFNAPKLPDKDQDAEQPNFNPYWQNRFKGRYETMRTSITTPCSTFTKNTPSTADNVGIHPTVNEDVQRLFNPYWLNPQDRIPGRTRSSPITPLIPWTKVDTSEKIPSDDRDTQTTSNPPASRFTAKTNPTSTITVPDKNDKTNDETTDGVRPSLKNEANIDHKTTTSNNLRRSSTPRINSTPRSGITPDNEDSQDRPKIKKCSGNLKPLVVTIVERSNFIPPSDTRFVHFPENQRKKY</sequence>
<feature type="region of interest" description="Disordered" evidence="1">
    <location>
        <begin position="252"/>
        <end position="416"/>
    </location>
</feature>
<feature type="compositionally biased region" description="Polar residues" evidence="1">
    <location>
        <begin position="584"/>
        <end position="601"/>
    </location>
</feature>
<feature type="compositionally biased region" description="Polar residues" evidence="1">
    <location>
        <begin position="380"/>
        <end position="391"/>
    </location>
</feature>
<feature type="region of interest" description="Disordered" evidence="1">
    <location>
        <begin position="70"/>
        <end position="94"/>
    </location>
</feature>
<feature type="compositionally biased region" description="Basic and acidic residues" evidence="1">
    <location>
        <begin position="392"/>
        <end position="403"/>
    </location>
</feature>
<protein>
    <submittedName>
        <fullName evidence="4">Uncharacterized protein LOC103509360 isoform X1</fullName>
    </submittedName>
    <submittedName>
        <fullName evidence="5">Uncharacterized protein LOC103509360 isoform X2</fullName>
    </submittedName>
</protein>
<evidence type="ECO:0000313" key="4">
    <source>
        <dbReference type="RefSeq" id="XP_008472191.2"/>
    </source>
</evidence>
<feature type="signal peptide" evidence="2">
    <location>
        <begin position="1"/>
        <end position="21"/>
    </location>
</feature>
<evidence type="ECO:0000313" key="3">
    <source>
        <dbReference type="Proteomes" id="UP000079169"/>
    </source>
</evidence>
<evidence type="ECO:0000256" key="1">
    <source>
        <dbReference type="SAM" id="MobiDB-lite"/>
    </source>
</evidence>
<feature type="compositionally biased region" description="Basic residues" evidence="1">
    <location>
        <begin position="297"/>
        <end position="307"/>
    </location>
</feature>
<evidence type="ECO:0000256" key="2">
    <source>
        <dbReference type="SAM" id="SignalP"/>
    </source>
</evidence>
<reference evidence="4 5" key="1">
    <citation type="submission" date="2025-04" db="UniProtKB">
        <authorList>
            <consortium name="RefSeq"/>
        </authorList>
    </citation>
    <scope>IDENTIFICATION</scope>
</reference>
<feature type="chain" id="PRO_5044565790" evidence="2">
    <location>
        <begin position="22"/>
        <end position="1034"/>
    </location>
</feature>
<feature type="region of interest" description="Disordered" evidence="1">
    <location>
        <begin position="875"/>
        <end position="997"/>
    </location>
</feature>
<feature type="region of interest" description="Disordered" evidence="1">
    <location>
        <begin position="472"/>
        <end position="502"/>
    </location>
</feature>
<organism evidence="3 4">
    <name type="scientific">Diaphorina citri</name>
    <name type="common">Asian citrus psyllid</name>
    <dbReference type="NCBI Taxonomy" id="121845"/>
    <lineage>
        <taxon>Eukaryota</taxon>
        <taxon>Metazoa</taxon>
        <taxon>Ecdysozoa</taxon>
        <taxon>Arthropoda</taxon>
        <taxon>Hexapoda</taxon>
        <taxon>Insecta</taxon>
        <taxon>Pterygota</taxon>
        <taxon>Neoptera</taxon>
        <taxon>Paraneoptera</taxon>
        <taxon>Hemiptera</taxon>
        <taxon>Sternorrhyncha</taxon>
        <taxon>Psylloidea</taxon>
        <taxon>Psyllidae</taxon>
        <taxon>Diaphorininae</taxon>
        <taxon>Diaphorina</taxon>
    </lineage>
</organism>
<dbReference type="PaxDb" id="121845-A0A1S3D178"/>
<feature type="region of interest" description="Disordered" evidence="1">
    <location>
        <begin position="541"/>
        <end position="655"/>
    </location>
</feature>
<feature type="compositionally biased region" description="Basic and acidic residues" evidence="1">
    <location>
        <begin position="602"/>
        <end position="611"/>
    </location>
</feature>
<dbReference type="AlphaFoldDB" id="A0A1S3D178"/>
<feature type="compositionally biased region" description="Basic and acidic residues" evidence="1">
    <location>
        <begin position="272"/>
        <end position="281"/>
    </location>
</feature>